<dbReference type="KEGG" id="rpla:A4Z71_00835"/>
<evidence type="ECO:0008006" key="6">
    <source>
        <dbReference type="Google" id="ProtNLM"/>
    </source>
</evidence>
<dbReference type="RefSeq" id="WP_070954106.1">
    <property type="nucleotide sequence ID" value="NZ_CP015208.1"/>
</dbReference>
<keyword evidence="2" id="KW-0812">Transmembrane</keyword>
<evidence type="ECO:0000256" key="1">
    <source>
        <dbReference type="SAM" id="MobiDB-lite"/>
    </source>
</evidence>
<reference evidence="4 5" key="1">
    <citation type="journal article" date="2016" name="Biochim. Biophys. Acta">
        <title>Photochemical characterization of actinorhodopsin and its functional existence in the natural host.</title>
        <authorList>
            <person name="Nakamura S."/>
            <person name="Kikukawa T."/>
            <person name="Tamogami J."/>
            <person name="Kamiya M."/>
            <person name="Aizawa T."/>
            <person name="Hahn M.W."/>
            <person name="Ihara K."/>
            <person name="Kamo N."/>
            <person name="Demura M."/>
        </authorList>
    </citation>
    <scope>NUCLEOTIDE SEQUENCE [LARGE SCALE GENOMIC DNA]</scope>
    <source>
        <strain evidence="4 5">MWH-Dar1</strain>
    </source>
</reference>
<feature type="transmembrane region" description="Helical" evidence="2">
    <location>
        <begin position="199"/>
        <end position="218"/>
    </location>
</feature>
<feature type="signal peptide" evidence="3">
    <location>
        <begin position="1"/>
        <end position="28"/>
    </location>
</feature>
<keyword evidence="2" id="KW-0472">Membrane</keyword>
<feature type="region of interest" description="Disordered" evidence="1">
    <location>
        <begin position="82"/>
        <end position="139"/>
    </location>
</feature>
<evidence type="ECO:0000313" key="4">
    <source>
        <dbReference type="EMBL" id="AOY55591.1"/>
    </source>
</evidence>
<keyword evidence="5" id="KW-1185">Reference proteome</keyword>
<dbReference type="AlphaFoldDB" id="A0A1D9DXQ7"/>
<protein>
    <recommendedName>
        <fullName evidence="6">Gram-positive cocci surface proteins LPxTG domain-containing protein</fullName>
    </recommendedName>
</protein>
<organism evidence="4 5">
    <name type="scientific">Candidatus Rhodoluna planktonica</name>
    <dbReference type="NCBI Taxonomy" id="535712"/>
    <lineage>
        <taxon>Bacteria</taxon>
        <taxon>Bacillati</taxon>
        <taxon>Actinomycetota</taxon>
        <taxon>Actinomycetes</taxon>
        <taxon>Micrococcales</taxon>
        <taxon>Microbacteriaceae</taxon>
        <taxon>Luna cluster</taxon>
        <taxon>Luna-1 subcluster</taxon>
        <taxon>Rhodoluna</taxon>
    </lineage>
</organism>
<dbReference type="Proteomes" id="UP000243784">
    <property type="component" value="Chromosome"/>
</dbReference>
<keyword evidence="2" id="KW-1133">Transmembrane helix</keyword>
<name>A0A1D9DXQ7_9MICO</name>
<accession>A0A1D9DXQ7</accession>
<evidence type="ECO:0000256" key="3">
    <source>
        <dbReference type="SAM" id="SignalP"/>
    </source>
</evidence>
<keyword evidence="3" id="KW-0732">Signal</keyword>
<feature type="chain" id="PRO_5009111753" description="Gram-positive cocci surface proteins LPxTG domain-containing protein" evidence="3">
    <location>
        <begin position="29"/>
        <end position="226"/>
    </location>
</feature>
<evidence type="ECO:0000313" key="5">
    <source>
        <dbReference type="Proteomes" id="UP000243784"/>
    </source>
</evidence>
<feature type="region of interest" description="Disordered" evidence="1">
    <location>
        <begin position="57"/>
        <end position="76"/>
    </location>
</feature>
<gene>
    <name evidence="4" type="ORF">A4Z71_00835</name>
</gene>
<evidence type="ECO:0000256" key="2">
    <source>
        <dbReference type="SAM" id="Phobius"/>
    </source>
</evidence>
<sequence length="226" mass="23970">MNKKSVSAVLISAIVFSSALFSAAPATASDDDEGGEIELYQEVGQDHDDLEKKVRDEIKRKYGPREHLQMPPLVVRPKKIQANLGETPKTQSSKTQKTELEDDSDDSAGASVGGASLGGPESSEQNSTSSGSNSEDDQVFGSASLSNLEATIPQISNTNKTVTVVPKTAENITVFVGEPIEISSIRYTLKTPAEKFVEAASFGLIAMLISALGLAAVVSSRAIRRK</sequence>
<dbReference type="STRING" id="535712.A4Z71_00835"/>
<proteinExistence type="predicted"/>
<dbReference type="EMBL" id="CP015208">
    <property type="protein sequence ID" value="AOY55591.1"/>
    <property type="molecule type" value="Genomic_DNA"/>
</dbReference>
<feature type="compositionally biased region" description="Low complexity" evidence="1">
    <location>
        <begin position="118"/>
        <end position="133"/>
    </location>
</feature>
<feature type="compositionally biased region" description="Basic and acidic residues" evidence="1">
    <location>
        <begin position="57"/>
        <end position="68"/>
    </location>
</feature>